<sequence length="179" mass="20075">MKANTVIFTLFISMIAVISACNRPSADKFFQRTVLNTNILHDFAQASFTRTLTSTMGTHKGMPAGQQQNNQAQQIVEAKIAYVEQTIGRIEDMTPPDADAGAIKGKSLALYHYVLPVYKKEYMDIAVRCDKKEDVEVIEQLALAVEEKYGEGFENLYFEVLELGKAYAEKHNLNVKFGN</sequence>
<organism evidence="2 3">
    <name type="scientific">Sphingobacterium gobiense</name>
    <dbReference type="NCBI Taxonomy" id="1382456"/>
    <lineage>
        <taxon>Bacteria</taxon>
        <taxon>Pseudomonadati</taxon>
        <taxon>Bacteroidota</taxon>
        <taxon>Sphingobacteriia</taxon>
        <taxon>Sphingobacteriales</taxon>
        <taxon>Sphingobacteriaceae</taxon>
        <taxon>Sphingobacterium</taxon>
    </lineage>
</organism>
<accession>A0A2S9JUR5</accession>
<keyword evidence="1" id="KW-0732">Signal</keyword>
<name>A0A2S9JUR5_9SPHI</name>
<gene>
    <name evidence="2" type="ORF">C5749_07385</name>
</gene>
<dbReference type="RefSeq" id="WP_105724412.1">
    <property type="nucleotide sequence ID" value="NZ_PVBS01000001.1"/>
</dbReference>
<evidence type="ECO:0008006" key="4">
    <source>
        <dbReference type="Google" id="ProtNLM"/>
    </source>
</evidence>
<dbReference type="PROSITE" id="PS51257">
    <property type="entry name" value="PROKAR_LIPOPROTEIN"/>
    <property type="match status" value="1"/>
</dbReference>
<dbReference type="AlphaFoldDB" id="A0A2S9JUR5"/>
<dbReference type="EMBL" id="PVBS01000001">
    <property type="protein sequence ID" value="PRD57022.1"/>
    <property type="molecule type" value="Genomic_DNA"/>
</dbReference>
<reference evidence="2 3" key="1">
    <citation type="submission" date="2018-02" db="EMBL/GenBank/DDBJ databases">
        <title>The draft genome of Sphingobacterium gobiense H7.</title>
        <authorList>
            <person name="Li L."/>
            <person name="Liu L."/>
            <person name="Zhang X."/>
            <person name="Wang T."/>
            <person name="Liang L."/>
        </authorList>
    </citation>
    <scope>NUCLEOTIDE SEQUENCE [LARGE SCALE GENOMIC DNA]</scope>
    <source>
        <strain evidence="2 3">ACCC 05757</strain>
    </source>
</reference>
<evidence type="ECO:0000313" key="2">
    <source>
        <dbReference type="EMBL" id="PRD57022.1"/>
    </source>
</evidence>
<feature type="signal peptide" evidence="1">
    <location>
        <begin position="1"/>
        <end position="20"/>
    </location>
</feature>
<protein>
    <recommendedName>
        <fullName evidence="4">DUF4142 domain-containing protein</fullName>
    </recommendedName>
</protein>
<dbReference type="OrthoDB" id="1191109at2"/>
<comment type="caution">
    <text evidence="2">The sequence shown here is derived from an EMBL/GenBank/DDBJ whole genome shotgun (WGS) entry which is preliminary data.</text>
</comment>
<proteinExistence type="predicted"/>
<evidence type="ECO:0000313" key="3">
    <source>
        <dbReference type="Proteomes" id="UP000238642"/>
    </source>
</evidence>
<evidence type="ECO:0000256" key="1">
    <source>
        <dbReference type="SAM" id="SignalP"/>
    </source>
</evidence>
<dbReference type="Proteomes" id="UP000238642">
    <property type="component" value="Unassembled WGS sequence"/>
</dbReference>
<keyword evidence="3" id="KW-1185">Reference proteome</keyword>
<feature type="chain" id="PRO_5015606206" description="DUF4142 domain-containing protein" evidence="1">
    <location>
        <begin position="21"/>
        <end position="179"/>
    </location>
</feature>